<evidence type="ECO:0000313" key="2">
    <source>
        <dbReference type="RefSeq" id="XP_075103613.1"/>
    </source>
</evidence>
<evidence type="ECO:0000313" key="1">
    <source>
        <dbReference type="Proteomes" id="UP000790787"/>
    </source>
</evidence>
<sequence>MVVPSGRGAAPLVVRGRGRGRGRATTPAKGQESHKVAPVVPLVELAEDPVIEDQDEVPAAEPALADFVTASEFQDVMGLRIETYAKSYNVKVWRVIKKWNYPLSAAAQPPTDPEDIDDYTNEQIAVVQVNATTRNLLYNAISGKEYEKISSCDTAKEMWDKLKVMYEGTSKIKEGESIEKIFARFSKIISDLKAFGKPYSNGDQVRKIPRSLPTTWQTKDILDLTLKESQKKMNGLRRLNREKKDWELMLEVCEIERDVLQDEVQELQMQLNGMRKSTSQSSVKSSTSQLEKDRLELSPQDGFGNPKTILILVELTNKDPSKLGYLKESDNSVLQEHHRKSRKGKWYLDSACSSYMTSDKNLFKEVTKINGGSVKFGDDSKGNIVGTGTVPFNNNCDITEVYLVKGLNYNLLSIIHLCDSGYEVKFKKTGCAIEDETGKIILPGKRYENVYILDGIENLDSHICLASISDDPWLWHKKLGHASMHLIEKLSKHDLVIGLPKLNFSRNHVCDACQIGKQIRNSFKSKDIVSTTKPL</sequence>
<keyword evidence="1" id="KW-1185">Reference proteome</keyword>
<dbReference type="Proteomes" id="UP000790787">
    <property type="component" value="Chromosome 24"/>
</dbReference>
<name>A0AC58U297_TOBAC</name>
<reference evidence="1" key="1">
    <citation type="journal article" date="2014" name="Nat. Commun.">
        <title>The tobacco genome sequence and its comparison with those of tomato and potato.</title>
        <authorList>
            <person name="Sierro N."/>
            <person name="Battey J.N."/>
            <person name="Ouadi S."/>
            <person name="Bakaher N."/>
            <person name="Bovet L."/>
            <person name="Willig A."/>
            <person name="Goepfert S."/>
            <person name="Peitsch M.C."/>
            <person name="Ivanov N.V."/>
        </authorList>
    </citation>
    <scope>NUCLEOTIDE SEQUENCE [LARGE SCALE GENOMIC DNA]</scope>
</reference>
<gene>
    <name evidence="2" type="primary">LOC142178183</name>
</gene>
<accession>A0AC58U297</accession>
<reference evidence="2" key="2">
    <citation type="submission" date="2025-08" db="UniProtKB">
        <authorList>
            <consortium name="RefSeq"/>
        </authorList>
    </citation>
    <scope>IDENTIFICATION</scope>
    <source>
        <tissue evidence="2">Leaf</tissue>
    </source>
</reference>
<proteinExistence type="predicted"/>
<protein>
    <submittedName>
        <fullName evidence="2">Uncharacterized protein LOC142178183</fullName>
    </submittedName>
</protein>
<organism evidence="1 2">
    <name type="scientific">Nicotiana tabacum</name>
    <name type="common">Common tobacco</name>
    <dbReference type="NCBI Taxonomy" id="4097"/>
    <lineage>
        <taxon>Eukaryota</taxon>
        <taxon>Viridiplantae</taxon>
        <taxon>Streptophyta</taxon>
        <taxon>Embryophyta</taxon>
        <taxon>Tracheophyta</taxon>
        <taxon>Spermatophyta</taxon>
        <taxon>Magnoliopsida</taxon>
        <taxon>eudicotyledons</taxon>
        <taxon>Gunneridae</taxon>
        <taxon>Pentapetalae</taxon>
        <taxon>asterids</taxon>
        <taxon>lamiids</taxon>
        <taxon>Solanales</taxon>
        <taxon>Solanaceae</taxon>
        <taxon>Nicotianoideae</taxon>
        <taxon>Nicotianeae</taxon>
        <taxon>Nicotiana</taxon>
    </lineage>
</organism>
<dbReference type="RefSeq" id="XP_075103613.1">
    <property type="nucleotide sequence ID" value="XM_075247512.1"/>
</dbReference>